<accession>A0A8C4PYA4</accession>
<proteinExistence type="inferred from homology"/>
<evidence type="ECO:0000256" key="6">
    <source>
        <dbReference type="RuleBase" id="RU367086"/>
    </source>
</evidence>
<name>A0A8C4PYA4_EPTBU</name>
<dbReference type="AlphaFoldDB" id="A0A8C4PYA4"/>
<dbReference type="GeneTree" id="ENSGT00390000007279"/>
<dbReference type="GO" id="GO:0000463">
    <property type="term" value="P:maturation of LSU-rRNA from tricistronic rRNA transcript (SSU-rRNA, 5.8S rRNA, LSU-rRNA)"/>
    <property type="evidence" value="ECO:0007669"/>
    <property type="project" value="TreeGrafter"/>
</dbReference>
<dbReference type="GO" id="GO:0000027">
    <property type="term" value="P:ribosomal large subunit assembly"/>
    <property type="evidence" value="ECO:0007669"/>
    <property type="project" value="InterPro"/>
</dbReference>
<evidence type="ECO:0000256" key="4">
    <source>
        <dbReference type="ARBA" id="ARBA00023242"/>
    </source>
</evidence>
<dbReference type="PANTHER" id="PTHR12728:SF0">
    <property type="entry name" value="RIBOSOME PRODUCTION FACTOR 2 HOMOLOG"/>
    <property type="match status" value="1"/>
</dbReference>
<evidence type="ECO:0000256" key="1">
    <source>
        <dbReference type="ARBA" id="ARBA00004604"/>
    </source>
</evidence>
<dbReference type="SMART" id="SM00879">
    <property type="entry name" value="Brix"/>
    <property type="match status" value="1"/>
</dbReference>
<comment type="similarity">
    <text evidence="2 6">Belongs to the RPF2 family.</text>
</comment>
<organism evidence="9 10">
    <name type="scientific">Eptatretus burgeri</name>
    <name type="common">Inshore hagfish</name>
    <dbReference type="NCBI Taxonomy" id="7764"/>
    <lineage>
        <taxon>Eukaryota</taxon>
        <taxon>Metazoa</taxon>
        <taxon>Chordata</taxon>
        <taxon>Craniata</taxon>
        <taxon>Vertebrata</taxon>
        <taxon>Cyclostomata</taxon>
        <taxon>Myxini</taxon>
        <taxon>Myxiniformes</taxon>
        <taxon>Myxinidae</taxon>
        <taxon>Eptatretinae</taxon>
        <taxon>Eptatretus</taxon>
    </lineage>
</organism>
<dbReference type="Proteomes" id="UP000694388">
    <property type="component" value="Unplaced"/>
</dbReference>
<dbReference type="GO" id="GO:0005730">
    <property type="term" value="C:nucleolus"/>
    <property type="evidence" value="ECO:0007669"/>
    <property type="project" value="UniProtKB-SubCell"/>
</dbReference>
<protein>
    <recommendedName>
        <fullName evidence="3 6">Ribosome production factor 2 homolog</fullName>
    </recommendedName>
    <alternativeName>
        <fullName evidence="5 6">Ribosome biogenesis protein RPF2 homolog</fullName>
    </alternativeName>
</protein>
<evidence type="ECO:0000313" key="9">
    <source>
        <dbReference type="Ensembl" id="ENSEBUP00000005329.1"/>
    </source>
</evidence>
<keyword evidence="10" id="KW-1185">Reference proteome</keyword>
<feature type="domain" description="Brix" evidence="8">
    <location>
        <begin position="28"/>
        <end position="231"/>
    </location>
</feature>
<reference evidence="9" key="1">
    <citation type="submission" date="2025-08" db="UniProtKB">
        <authorList>
            <consortium name="Ensembl"/>
        </authorList>
    </citation>
    <scope>IDENTIFICATION</scope>
</reference>
<evidence type="ECO:0000256" key="7">
    <source>
        <dbReference type="SAM" id="MobiDB-lite"/>
    </source>
</evidence>
<sequence>MEGVVKPRTHRGRRVLEAREPKLRENDKSALLLQGASSSMLLKTVLKDMHSLKKPLSVLYRKKNMTRPFEDQTSVEFFSRKAECSLFLFASHSKKRPHNLTLGRIFDHHVLDMHELGLESYRSLHEFKVQKCMQGLKPLLLFTGEEFESDLEHRRLKNILIDFFRGPSISAVRLGGLEHVLSFTAINGRIFVRSYRVLLKRSGVKLPRVELEEMGPFLDLVPRRVRIASQDLFKRAMRRPPAVLRKPRKNVSHDPFGSKLGRIHMQQQHLDTLALHHGRALRKPRKEGKGANSENEESESKMGKVNGRGKGSNVGRKQDVKSRSKKRRVH</sequence>
<dbReference type="PROSITE" id="PS50833">
    <property type="entry name" value="BRIX"/>
    <property type="match status" value="1"/>
</dbReference>
<dbReference type="PANTHER" id="PTHR12728">
    <property type="entry name" value="BRIX DOMAIN CONTAINING PROTEIN"/>
    <property type="match status" value="1"/>
</dbReference>
<evidence type="ECO:0000313" key="10">
    <source>
        <dbReference type="Proteomes" id="UP000694388"/>
    </source>
</evidence>
<evidence type="ECO:0000256" key="5">
    <source>
        <dbReference type="ARBA" id="ARBA00030889"/>
    </source>
</evidence>
<evidence type="ECO:0000256" key="2">
    <source>
        <dbReference type="ARBA" id="ARBA00010782"/>
    </source>
</evidence>
<dbReference type="InterPro" id="IPR007109">
    <property type="entry name" value="Brix"/>
</dbReference>
<comment type="subcellular location">
    <subcellularLocation>
        <location evidence="1 6">Nucleus</location>
        <location evidence="1 6">Nucleolus</location>
    </subcellularLocation>
</comment>
<feature type="compositionally biased region" description="Basic residues" evidence="7">
    <location>
        <begin position="277"/>
        <end position="286"/>
    </location>
</feature>
<evidence type="ECO:0000256" key="3">
    <source>
        <dbReference type="ARBA" id="ARBA00020387"/>
    </source>
</evidence>
<feature type="region of interest" description="Disordered" evidence="7">
    <location>
        <begin position="277"/>
        <end position="330"/>
    </location>
</feature>
<dbReference type="GO" id="GO:0019843">
    <property type="term" value="F:rRNA binding"/>
    <property type="evidence" value="ECO:0007669"/>
    <property type="project" value="UniProtKB-UniRule"/>
</dbReference>
<reference evidence="9" key="2">
    <citation type="submission" date="2025-09" db="UniProtKB">
        <authorList>
            <consortium name="Ensembl"/>
        </authorList>
    </citation>
    <scope>IDENTIFICATION</scope>
</reference>
<dbReference type="OMA" id="VGLKPMF"/>
<keyword evidence="4 6" id="KW-0539">Nucleus</keyword>
<dbReference type="Ensembl" id="ENSEBUT00000005767.1">
    <property type="protein sequence ID" value="ENSEBUP00000005329.1"/>
    <property type="gene ID" value="ENSEBUG00000003640.1"/>
</dbReference>
<evidence type="ECO:0000259" key="8">
    <source>
        <dbReference type="PROSITE" id="PS50833"/>
    </source>
</evidence>
<dbReference type="Pfam" id="PF04427">
    <property type="entry name" value="Brix"/>
    <property type="match status" value="1"/>
</dbReference>
<dbReference type="InterPro" id="IPR039770">
    <property type="entry name" value="Rpf2"/>
</dbReference>